<evidence type="ECO:0000313" key="3">
    <source>
        <dbReference type="Proteomes" id="UP001374584"/>
    </source>
</evidence>
<dbReference type="GO" id="GO:0035999">
    <property type="term" value="P:tetrahydrofolate interconversion"/>
    <property type="evidence" value="ECO:0007669"/>
    <property type="project" value="TreeGrafter"/>
</dbReference>
<comment type="caution">
    <text evidence="2">The sequence shown here is derived from an EMBL/GenBank/DDBJ whole genome shotgun (WGS) entry which is preliminary data.</text>
</comment>
<accession>A0AAN9NH29</accession>
<proteinExistence type="predicted"/>
<protein>
    <recommendedName>
        <fullName evidence="1">Tetrahydrofolate dehydrogenase/cyclohydrolase NAD(P)-binding domain-containing protein</fullName>
    </recommendedName>
</protein>
<dbReference type="InterPro" id="IPR036291">
    <property type="entry name" value="NAD(P)-bd_dom_sf"/>
</dbReference>
<dbReference type="GO" id="GO:0004488">
    <property type="term" value="F:methylenetetrahydrofolate dehydrogenase (NADP+) activity"/>
    <property type="evidence" value="ECO:0007669"/>
    <property type="project" value="InterPro"/>
</dbReference>
<gene>
    <name evidence="2" type="ORF">VNO80_06568</name>
</gene>
<organism evidence="2 3">
    <name type="scientific">Phaseolus coccineus</name>
    <name type="common">Scarlet runner bean</name>
    <name type="synonym">Phaseolus multiflorus</name>
    <dbReference type="NCBI Taxonomy" id="3886"/>
    <lineage>
        <taxon>Eukaryota</taxon>
        <taxon>Viridiplantae</taxon>
        <taxon>Streptophyta</taxon>
        <taxon>Embryophyta</taxon>
        <taxon>Tracheophyta</taxon>
        <taxon>Spermatophyta</taxon>
        <taxon>Magnoliopsida</taxon>
        <taxon>eudicotyledons</taxon>
        <taxon>Gunneridae</taxon>
        <taxon>Pentapetalae</taxon>
        <taxon>rosids</taxon>
        <taxon>fabids</taxon>
        <taxon>Fabales</taxon>
        <taxon>Fabaceae</taxon>
        <taxon>Papilionoideae</taxon>
        <taxon>50 kb inversion clade</taxon>
        <taxon>NPAAA clade</taxon>
        <taxon>indigoferoid/millettioid clade</taxon>
        <taxon>Phaseoleae</taxon>
        <taxon>Phaseolus</taxon>
    </lineage>
</organism>
<reference evidence="2 3" key="1">
    <citation type="submission" date="2024-01" db="EMBL/GenBank/DDBJ databases">
        <title>The genomes of 5 underutilized Papilionoideae crops provide insights into root nodulation and disease resistanc.</title>
        <authorList>
            <person name="Jiang F."/>
        </authorList>
    </citation>
    <scope>NUCLEOTIDE SEQUENCE [LARGE SCALE GENOMIC DNA]</scope>
    <source>
        <strain evidence="2">JINMINGXINNONG_FW02</strain>
        <tissue evidence="2">Leaves</tissue>
    </source>
</reference>
<dbReference type="GO" id="GO:0004477">
    <property type="term" value="F:methenyltetrahydrofolate cyclohydrolase activity"/>
    <property type="evidence" value="ECO:0007669"/>
    <property type="project" value="TreeGrafter"/>
</dbReference>
<dbReference type="InterPro" id="IPR020631">
    <property type="entry name" value="THF_DH/CycHdrlase_NAD-bd_dom"/>
</dbReference>
<feature type="domain" description="Tetrahydrofolate dehydrogenase/cyclohydrolase NAD(P)-binding" evidence="1">
    <location>
        <begin position="93"/>
        <end position="140"/>
    </location>
</feature>
<dbReference type="AlphaFoldDB" id="A0AAN9NH29"/>
<dbReference type="SUPFAM" id="SSF51735">
    <property type="entry name" value="NAD(P)-binding Rossmann-fold domains"/>
    <property type="match status" value="1"/>
</dbReference>
<evidence type="ECO:0000313" key="2">
    <source>
        <dbReference type="EMBL" id="KAK7373170.1"/>
    </source>
</evidence>
<name>A0AAN9NH29_PHACN</name>
<dbReference type="Pfam" id="PF02882">
    <property type="entry name" value="THF_DHG_CYH_C"/>
    <property type="match status" value="1"/>
</dbReference>
<dbReference type="GO" id="GO:0005829">
    <property type="term" value="C:cytosol"/>
    <property type="evidence" value="ECO:0007669"/>
    <property type="project" value="TreeGrafter"/>
</dbReference>
<dbReference type="PANTHER" id="PTHR48099">
    <property type="entry name" value="C-1-TETRAHYDROFOLATE SYNTHASE, CYTOPLASMIC-RELATED"/>
    <property type="match status" value="1"/>
</dbReference>
<dbReference type="Proteomes" id="UP001374584">
    <property type="component" value="Unassembled WGS sequence"/>
</dbReference>
<keyword evidence="3" id="KW-1185">Reference proteome</keyword>
<sequence length="143" mass="15905">MAYNAKRNCIFFPAPPSCAFLSSTLLDVWLPREHTPPHTIFPKNLQWANGHNDVTLEGKEIAKRIKLRFCVVDVASNALVIHHLFGRGTSQPSTCDMHTQNPEQITSEADIVVADVGIPNIVRGNWIKKGDVVIDMGAKTKFK</sequence>
<dbReference type="EMBL" id="JAYMYR010000003">
    <property type="protein sequence ID" value="KAK7373170.1"/>
    <property type="molecule type" value="Genomic_DNA"/>
</dbReference>
<dbReference type="Gene3D" id="3.40.50.720">
    <property type="entry name" value="NAD(P)-binding Rossmann-like Domain"/>
    <property type="match status" value="1"/>
</dbReference>
<evidence type="ECO:0000259" key="1">
    <source>
        <dbReference type="Pfam" id="PF02882"/>
    </source>
</evidence>
<dbReference type="PANTHER" id="PTHR48099:SF13">
    <property type="entry name" value="METHYLENETETRAHYDROFOLATE DEHYDROGENASE"/>
    <property type="match status" value="1"/>
</dbReference>